<name>A0ABM9N8R4_9RICK</name>
<dbReference type="EMBL" id="CAWVOK010000026">
    <property type="protein sequence ID" value="CAK8163344.1"/>
    <property type="molecule type" value="Genomic_DNA"/>
</dbReference>
<dbReference type="InterPro" id="IPR036249">
    <property type="entry name" value="Thioredoxin-like_sf"/>
</dbReference>
<gene>
    <name evidence="1" type="ORF">CAXC1_330104</name>
</gene>
<accession>A0ABM9N8R4</accession>
<protein>
    <submittedName>
        <fullName evidence="1">Uncharacterized protein</fullName>
    </submittedName>
</protein>
<dbReference type="SUPFAM" id="SSF52833">
    <property type="entry name" value="Thioredoxin-like"/>
    <property type="match status" value="1"/>
</dbReference>
<dbReference type="Proteomes" id="UP001314181">
    <property type="component" value="Unassembled WGS sequence"/>
</dbReference>
<proteinExistence type="predicted"/>
<evidence type="ECO:0000313" key="2">
    <source>
        <dbReference type="Proteomes" id="UP001314181"/>
    </source>
</evidence>
<comment type="caution">
    <text evidence="1">The sequence shown here is derived from an EMBL/GenBank/DDBJ whole genome shotgun (WGS) entry which is preliminary data.</text>
</comment>
<evidence type="ECO:0000313" key="1">
    <source>
        <dbReference type="EMBL" id="CAK8163344.1"/>
    </source>
</evidence>
<reference evidence="1 2" key="1">
    <citation type="submission" date="2024-01" db="EMBL/GenBank/DDBJ databases">
        <authorList>
            <person name="Kunselman E."/>
        </authorList>
    </citation>
    <scope>NUCLEOTIDE SEQUENCE [LARGE SCALE GENOMIC DNA]</scope>
    <source>
        <strain evidence="1">2 abalone samples</strain>
    </source>
</reference>
<organism evidence="1 2">
    <name type="scientific">Candidatus Xenohaliotis californiensis</name>
    <dbReference type="NCBI Taxonomy" id="84677"/>
    <lineage>
        <taxon>Bacteria</taxon>
        <taxon>Pseudomonadati</taxon>
        <taxon>Pseudomonadota</taxon>
        <taxon>Alphaproteobacteria</taxon>
        <taxon>Rickettsiales</taxon>
        <taxon>Anaplasmataceae</taxon>
        <taxon>Candidatus Xenohaliotis</taxon>
    </lineage>
</organism>
<keyword evidence="2" id="KW-1185">Reference proteome</keyword>
<dbReference type="RefSeq" id="WP_338364467.1">
    <property type="nucleotide sequence ID" value="NZ_CAWVOK010000026.1"/>
</dbReference>
<sequence length="170" mass="19851">MASNRDNVDKNKISNQELYNNKMTIIDDNGKFMKISSIKDFKMLIFISIDDCDNKCVSIIKTTELVAIKGQQLPKITPILITTNSYHDSINNIQTFKIKNKINIKSVIIDNYSLMAIFHKLNNDNYSYKTLPMIYLVHPDNKHWLEIENSNNFNDATNNIYKNILELRRM</sequence>